<dbReference type="EMBL" id="OZ037950">
    <property type="protein sequence ID" value="CAL1712757.1"/>
    <property type="molecule type" value="Genomic_DNA"/>
</dbReference>
<feature type="region of interest" description="Disordered" evidence="1">
    <location>
        <begin position="19"/>
        <end position="93"/>
    </location>
</feature>
<evidence type="ECO:0000313" key="2">
    <source>
        <dbReference type="EMBL" id="CAL1712757.1"/>
    </source>
</evidence>
<keyword evidence="3" id="KW-1185">Reference proteome</keyword>
<feature type="compositionally biased region" description="Basic and acidic residues" evidence="1">
    <location>
        <begin position="79"/>
        <end position="93"/>
    </location>
</feature>
<organism evidence="2 3">
    <name type="scientific">Somion occarium</name>
    <dbReference type="NCBI Taxonomy" id="3059160"/>
    <lineage>
        <taxon>Eukaryota</taxon>
        <taxon>Fungi</taxon>
        <taxon>Dikarya</taxon>
        <taxon>Basidiomycota</taxon>
        <taxon>Agaricomycotina</taxon>
        <taxon>Agaricomycetes</taxon>
        <taxon>Polyporales</taxon>
        <taxon>Cerrenaceae</taxon>
        <taxon>Somion</taxon>
    </lineage>
</organism>
<name>A0ABP1DYA3_9APHY</name>
<evidence type="ECO:0000313" key="3">
    <source>
        <dbReference type="Proteomes" id="UP001497453"/>
    </source>
</evidence>
<feature type="compositionally biased region" description="Polar residues" evidence="1">
    <location>
        <begin position="20"/>
        <end position="33"/>
    </location>
</feature>
<dbReference type="Proteomes" id="UP001497453">
    <property type="component" value="Chromosome 7"/>
</dbReference>
<reference evidence="3" key="1">
    <citation type="submission" date="2024-04" db="EMBL/GenBank/DDBJ databases">
        <authorList>
            <person name="Shaw F."/>
            <person name="Minotto A."/>
        </authorList>
    </citation>
    <scope>NUCLEOTIDE SEQUENCE [LARGE SCALE GENOMIC DNA]</scope>
</reference>
<evidence type="ECO:0000256" key="1">
    <source>
        <dbReference type="SAM" id="MobiDB-lite"/>
    </source>
</evidence>
<sequence>MQEDRKSMPVRSLPTVIWVRSTNSPQDPSSSDMLSIRLRDEASNETTSYKRSHHRHTAAMSTILVTMNDLGPGGAPNPSKRESLPREHTSGQR</sequence>
<accession>A0ABP1DYA3</accession>
<proteinExistence type="predicted"/>
<protein>
    <submittedName>
        <fullName evidence="2">Uncharacterized protein</fullName>
    </submittedName>
</protein>
<gene>
    <name evidence="2" type="ORF">GFSPODELE1_LOCUS8979</name>
</gene>